<feature type="domain" description="AAA+ ATPase" evidence="17">
    <location>
        <begin position="189"/>
        <end position="328"/>
    </location>
</feature>
<dbReference type="GO" id="GO:0004222">
    <property type="term" value="F:metalloendopeptidase activity"/>
    <property type="evidence" value="ECO:0007669"/>
    <property type="project" value="InterPro"/>
</dbReference>
<organism evidence="18 19">
    <name type="scientific">candidate division WWE3 bacterium RIFCSPHIGHO2_01_FULL_48_15</name>
    <dbReference type="NCBI Taxonomy" id="1802619"/>
    <lineage>
        <taxon>Bacteria</taxon>
        <taxon>Katanobacteria</taxon>
    </lineage>
</organism>
<evidence type="ECO:0000256" key="11">
    <source>
        <dbReference type="ARBA" id="ARBA00022989"/>
    </source>
</evidence>
<name>A0A1F4VBM8_UNCKA</name>
<evidence type="ECO:0000256" key="13">
    <source>
        <dbReference type="ARBA" id="ARBA00023136"/>
    </source>
</evidence>
<feature type="binding site" evidence="15">
    <location>
        <position position="418"/>
    </location>
    <ligand>
        <name>Zn(2+)</name>
        <dbReference type="ChEBI" id="CHEBI:29105"/>
        <note>catalytic</note>
    </ligand>
</feature>
<sequence>MPKTINFWPWFTLAVLLALVVWSFAQPLIEPPKEIPVSEVVTRIDKDEVKKVEISGNTLEVTFTSGEKAIAQKEPGSFLEILAQSGVKPEKVSEGIVVKQAFPWADILINLLPVVLIVVFFFYFLRQARGGAADILSFGRSRAELFIRGKRPRITFGDVAGVDEAKQELLEVVDFLKNAGKYRALGARIPKGVLLVGPAGTGKTLLARAVAGEANTPFYSMSGSEFMEMLVGVGAARVRDLFDTAKRNAPSIIFIDEIESIGRQRGTGMTGGHEEREQTLNQILTEMDGFTPNDNVIVLAATNRPELLDPALVRPGRFDRRVVLDLPDIEGRKEIFKIHMRGKPFTAGIDLDKIAKRTVGFSGADIESMLNEAAIQAARLEKKSIDPSDLEEAATKVKLGPEKKRLQSPEERRVTAYHEGGHAIVASQLPSMDPVHRVSIVSRGLALGFTEIPPAVDRYQQTQTQLTERIASLLGGRAAEEIKFKELTAGAANDLDQATFIARKMVLEFGMSDLGPMSLGSGAPVFFGGEFRESYGYSEKMAGEVDVQVKKILDSAYDRAKQIITKNMNKLDRIAETLVEKETLEGDEFKKLVGGPQTANR</sequence>
<dbReference type="Pfam" id="PF17862">
    <property type="entry name" value="AAA_lid_3"/>
    <property type="match status" value="1"/>
</dbReference>
<comment type="similarity">
    <text evidence="16">Belongs to the AAA ATPase family.</text>
</comment>
<dbReference type="GO" id="GO:0008270">
    <property type="term" value="F:zinc ion binding"/>
    <property type="evidence" value="ECO:0007669"/>
    <property type="project" value="UniProtKB-UniRule"/>
</dbReference>
<keyword evidence="4 15" id="KW-0645">Protease</keyword>
<keyword evidence="18" id="KW-0132">Cell division</keyword>
<dbReference type="PANTHER" id="PTHR23076">
    <property type="entry name" value="METALLOPROTEASE M41 FTSH"/>
    <property type="match status" value="1"/>
</dbReference>
<dbReference type="InterPro" id="IPR003959">
    <property type="entry name" value="ATPase_AAA_core"/>
</dbReference>
<dbReference type="InterPro" id="IPR005936">
    <property type="entry name" value="FtsH"/>
</dbReference>
<keyword evidence="9 15" id="KW-0862">Zinc</keyword>
<comment type="function">
    <text evidence="15">Acts as a processive, ATP-dependent zinc metallopeptidase for both cytoplasmic and membrane proteins. Plays a role in the quality control of integral membrane proteins.</text>
</comment>
<dbReference type="GO" id="GO:0004176">
    <property type="term" value="F:ATP-dependent peptidase activity"/>
    <property type="evidence" value="ECO:0007669"/>
    <property type="project" value="InterPro"/>
</dbReference>
<dbReference type="InterPro" id="IPR003960">
    <property type="entry name" value="ATPase_AAA_CS"/>
</dbReference>
<dbReference type="STRING" id="1802619.A2797_00660"/>
<evidence type="ECO:0000256" key="3">
    <source>
        <dbReference type="ARBA" id="ARBA00022475"/>
    </source>
</evidence>
<dbReference type="InterPro" id="IPR027417">
    <property type="entry name" value="P-loop_NTPase"/>
</dbReference>
<dbReference type="Pfam" id="PF06480">
    <property type="entry name" value="FtsH_ext"/>
    <property type="match status" value="1"/>
</dbReference>
<dbReference type="GO" id="GO:0006508">
    <property type="term" value="P:proteolysis"/>
    <property type="evidence" value="ECO:0007669"/>
    <property type="project" value="UniProtKB-KW"/>
</dbReference>
<feature type="binding site" evidence="15">
    <location>
        <position position="422"/>
    </location>
    <ligand>
        <name>Zn(2+)</name>
        <dbReference type="ChEBI" id="CHEBI:29105"/>
        <note>catalytic</note>
    </ligand>
</feature>
<evidence type="ECO:0000256" key="16">
    <source>
        <dbReference type="RuleBase" id="RU003651"/>
    </source>
</evidence>
<evidence type="ECO:0000256" key="10">
    <source>
        <dbReference type="ARBA" id="ARBA00022840"/>
    </source>
</evidence>
<dbReference type="InterPro" id="IPR011546">
    <property type="entry name" value="Pept_M41_FtsH_extracell"/>
</dbReference>
<keyword evidence="8 15" id="KW-0378">Hydrolase</keyword>
<dbReference type="FunFam" id="3.40.50.300:FF:000001">
    <property type="entry name" value="ATP-dependent zinc metalloprotease FtsH"/>
    <property type="match status" value="1"/>
</dbReference>
<evidence type="ECO:0000259" key="17">
    <source>
        <dbReference type="SMART" id="SM00382"/>
    </source>
</evidence>
<dbReference type="GO" id="GO:0030163">
    <property type="term" value="P:protein catabolic process"/>
    <property type="evidence" value="ECO:0007669"/>
    <property type="project" value="UniProtKB-UniRule"/>
</dbReference>
<protein>
    <recommendedName>
        <fullName evidence="15">ATP-dependent zinc metalloprotease FtsH</fullName>
        <ecNumber evidence="15">3.4.24.-</ecNumber>
    </recommendedName>
</protein>
<comment type="similarity">
    <text evidence="2 15">In the C-terminal section; belongs to the peptidase M41 family.</text>
</comment>
<evidence type="ECO:0000313" key="19">
    <source>
        <dbReference type="Proteomes" id="UP000179005"/>
    </source>
</evidence>
<dbReference type="Pfam" id="PF01434">
    <property type="entry name" value="Peptidase_M41"/>
    <property type="match status" value="1"/>
</dbReference>
<dbReference type="EMBL" id="MEVC01000021">
    <property type="protein sequence ID" value="OGC54517.1"/>
    <property type="molecule type" value="Genomic_DNA"/>
</dbReference>
<keyword evidence="18" id="KW-0131">Cell cycle</keyword>
<evidence type="ECO:0000256" key="14">
    <source>
        <dbReference type="ARBA" id="ARBA00061570"/>
    </source>
</evidence>
<dbReference type="GO" id="GO:0005524">
    <property type="term" value="F:ATP binding"/>
    <property type="evidence" value="ECO:0007669"/>
    <property type="project" value="UniProtKB-UniRule"/>
</dbReference>
<evidence type="ECO:0000256" key="15">
    <source>
        <dbReference type="HAMAP-Rule" id="MF_01458"/>
    </source>
</evidence>
<keyword evidence="3 15" id="KW-1003">Cell membrane</keyword>
<keyword evidence="11 15" id="KW-1133">Transmembrane helix</keyword>
<comment type="caution">
    <text evidence="15">Lacks conserved residue(s) required for the propagation of feature annotation.</text>
</comment>
<dbReference type="SUPFAM" id="SSF140990">
    <property type="entry name" value="FtsH protease domain-like"/>
    <property type="match status" value="1"/>
</dbReference>
<comment type="similarity">
    <text evidence="14 15">In the central section; belongs to the AAA ATPase family.</text>
</comment>
<dbReference type="Pfam" id="PF00004">
    <property type="entry name" value="AAA"/>
    <property type="match status" value="1"/>
</dbReference>
<reference evidence="18 19" key="1">
    <citation type="journal article" date="2016" name="Nat. Commun.">
        <title>Thousands of microbial genomes shed light on interconnected biogeochemical processes in an aquifer system.</title>
        <authorList>
            <person name="Anantharaman K."/>
            <person name="Brown C.T."/>
            <person name="Hug L.A."/>
            <person name="Sharon I."/>
            <person name="Castelle C.J."/>
            <person name="Probst A.J."/>
            <person name="Thomas B.C."/>
            <person name="Singh A."/>
            <person name="Wilkins M.J."/>
            <person name="Karaoz U."/>
            <person name="Brodie E.L."/>
            <person name="Williams K.H."/>
            <person name="Hubbard S.S."/>
            <person name="Banfield J.F."/>
        </authorList>
    </citation>
    <scope>NUCLEOTIDE SEQUENCE [LARGE SCALE GENOMIC DNA]</scope>
</reference>
<keyword evidence="12 15" id="KW-0482">Metalloprotease</keyword>
<evidence type="ECO:0000256" key="6">
    <source>
        <dbReference type="ARBA" id="ARBA00022723"/>
    </source>
</evidence>
<dbReference type="Gene3D" id="1.20.58.760">
    <property type="entry name" value="Peptidase M41"/>
    <property type="match status" value="1"/>
</dbReference>
<feature type="transmembrane region" description="Helical" evidence="15">
    <location>
        <begin position="107"/>
        <end position="125"/>
    </location>
</feature>
<evidence type="ECO:0000313" key="18">
    <source>
        <dbReference type="EMBL" id="OGC54517.1"/>
    </source>
</evidence>
<proteinExistence type="inferred from homology"/>
<dbReference type="Proteomes" id="UP000179005">
    <property type="component" value="Unassembled WGS sequence"/>
</dbReference>
<dbReference type="InterPro" id="IPR037219">
    <property type="entry name" value="Peptidase_M41-like"/>
</dbReference>
<feature type="binding site" evidence="15">
    <location>
        <position position="494"/>
    </location>
    <ligand>
        <name>Zn(2+)</name>
        <dbReference type="ChEBI" id="CHEBI:29105"/>
        <note>catalytic</note>
    </ligand>
</feature>
<evidence type="ECO:0000256" key="7">
    <source>
        <dbReference type="ARBA" id="ARBA00022741"/>
    </source>
</evidence>
<dbReference type="AlphaFoldDB" id="A0A1F4VBM8"/>
<accession>A0A1F4VBM8</accession>
<dbReference type="InterPro" id="IPR000642">
    <property type="entry name" value="Peptidase_M41"/>
</dbReference>
<comment type="subcellular location">
    <subcellularLocation>
        <location evidence="15">Cell membrane</location>
        <topology evidence="15">Multi-pass membrane protein</topology>
        <orientation evidence="15">Cytoplasmic side</orientation>
    </subcellularLocation>
    <subcellularLocation>
        <location evidence="1">Membrane</location>
    </subcellularLocation>
</comment>
<comment type="cofactor">
    <cofactor evidence="15">
        <name>Zn(2+)</name>
        <dbReference type="ChEBI" id="CHEBI:29105"/>
    </cofactor>
    <text evidence="15">Binds 1 zinc ion per subunit.</text>
</comment>
<keyword evidence="5 15" id="KW-0812">Transmembrane</keyword>
<dbReference type="GO" id="GO:0016887">
    <property type="term" value="F:ATP hydrolysis activity"/>
    <property type="evidence" value="ECO:0007669"/>
    <property type="project" value="UniProtKB-UniRule"/>
</dbReference>
<dbReference type="FunFam" id="1.10.8.60:FF:000001">
    <property type="entry name" value="ATP-dependent zinc metalloprotease FtsH"/>
    <property type="match status" value="1"/>
</dbReference>
<dbReference type="InterPro" id="IPR041569">
    <property type="entry name" value="AAA_lid_3"/>
</dbReference>
<dbReference type="Gene3D" id="3.40.50.300">
    <property type="entry name" value="P-loop containing nucleotide triphosphate hydrolases"/>
    <property type="match status" value="1"/>
</dbReference>
<dbReference type="PROSITE" id="PS00674">
    <property type="entry name" value="AAA"/>
    <property type="match status" value="1"/>
</dbReference>
<evidence type="ECO:0000256" key="1">
    <source>
        <dbReference type="ARBA" id="ARBA00004370"/>
    </source>
</evidence>
<dbReference type="PANTHER" id="PTHR23076:SF97">
    <property type="entry name" value="ATP-DEPENDENT ZINC METALLOPROTEASE YME1L1"/>
    <property type="match status" value="1"/>
</dbReference>
<comment type="subunit">
    <text evidence="15">Homohexamer.</text>
</comment>
<dbReference type="GO" id="GO:0005886">
    <property type="term" value="C:plasma membrane"/>
    <property type="evidence" value="ECO:0007669"/>
    <property type="project" value="UniProtKB-SubCell"/>
</dbReference>
<dbReference type="InterPro" id="IPR003593">
    <property type="entry name" value="AAA+_ATPase"/>
</dbReference>
<evidence type="ECO:0000256" key="2">
    <source>
        <dbReference type="ARBA" id="ARBA00010044"/>
    </source>
</evidence>
<feature type="active site" evidence="15">
    <location>
        <position position="419"/>
    </location>
</feature>
<evidence type="ECO:0000256" key="12">
    <source>
        <dbReference type="ARBA" id="ARBA00023049"/>
    </source>
</evidence>
<evidence type="ECO:0000256" key="4">
    <source>
        <dbReference type="ARBA" id="ARBA00022670"/>
    </source>
</evidence>
<dbReference type="EC" id="3.4.24.-" evidence="15"/>
<comment type="caution">
    <text evidence="18">The sequence shown here is derived from an EMBL/GenBank/DDBJ whole genome shotgun (WGS) entry which is preliminary data.</text>
</comment>
<dbReference type="FunFam" id="1.20.58.760:FF:000001">
    <property type="entry name" value="ATP-dependent zinc metalloprotease FtsH"/>
    <property type="match status" value="1"/>
</dbReference>
<dbReference type="SMART" id="SM00382">
    <property type="entry name" value="AAA"/>
    <property type="match status" value="1"/>
</dbReference>
<evidence type="ECO:0000256" key="5">
    <source>
        <dbReference type="ARBA" id="ARBA00022692"/>
    </source>
</evidence>
<keyword evidence="6 15" id="KW-0479">Metal-binding</keyword>
<dbReference type="CDD" id="cd19501">
    <property type="entry name" value="RecA-like_FtsH"/>
    <property type="match status" value="1"/>
</dbReference>
<dbReference type="HAMAP" id="MF_01458">
    <property type="entry name" value="FtsH"/>
    <property type="match status" value="1"/>
</dbReference>
<dbReference type="SUPFAM" id="SSF52540">
    <property type="entry name" value="P-loop containing nucleoside triphosphate hydrolases"/>
    <property type="match status" value="1"/>
</dbReference>
<dbReference type="NCBIfam" id="TIGR01241">
    <property type="entry name" value="FtsH_fam"/>
    <property type="match status" value="1"/>
</dbReference>
<gene>
    <name evidence="15" type="primary">ftsH</name>
    <name evidence="18" type="ORF">A2797_00660</name>
</gene>
<keyword evidence="7 15" id="KW-0547">Nucleotide-binding</keyword>
<dbReference type="Gene3D" id="1.10.8.60">
    <property type="match status" value="1"/>
</dbReference>
<keyword evidence="10 15" id="KW-0067">ATP-binding</keyword>
<keyword evidence="13 15" id="KW-0472">Membrane</keyword>
<evidence type="ECO:0000256" key="9">
    <source>
        <dbReference type="ARBA" id="ARBA00022833"/>
    </source>
</evidence>
<dbReference type="GO" id="GO:0051301">
    <property type="term" value="P:cell division"/>
    <property type="evidence" value="ECO:0007669"/>
    <property type="project" value="UniProtKB-KW"/>
</dbReference>
<evidence type="ECO:0000256" key="8">
    <source>
        <dbReference type="ARBA" id="ARBA00022801"/>
    </source>
</evidence>